<proteinExistence type="predicted"/>
<dbReference type="EMBL" id="ML977323">
    <property type="protein sequence ID" value="KAF2115571.1"/>
    <property type="molecule type" value="Genomic_DNA"/>
</dbReference>
<evidence type="ECO:0000313" key="3">
    <source>
        <dbReference type="Proteomes" id="UP000799770"/>
    </source>
</evidence>
<organism evidence="2 3">
    <name type="scientific">Lophiotrema nucula</name>
    <dbReference type="NCBI Taxonomy" id="690887"/>
    <lineage>
        <taxon>Eukaryota</taxon>
        <taxon>Fungi</taxon>
        <taxon>Dikarya</taxon>
        <taxon>Ascomycota</taxon>
        <taxon>Pezizomycotina</taxon>
        <taxon>Dothideomycetes</taxon>
        <taxon>Pleosporomycetidae</taxon>
        <taxon>Pleosporales</taxon>
        <taxon>Lophiotremataceae</taxon>
        <taxon>Lophiotrema</taxon>
    </lineage>
</organism>
<dbReference type="InterPro" id="IPR052895">
    <property type="entry name" value="HetReg/Transcr_Mod"/>
</dbReference>
<feature type="domain" description="Heterokaryon incompatibility" evidence="1">
    <location>
        <begin position="147"/>
        <end position="294"/>
    </location>
</feature>
<evidence type="ECO:0000313" key="2">
    <source>
        <dbReference type="EMBL" id="KAF2115571.1"/>
    </source>
</evidence>
<gene>
    <name evidence="2" type="ORF">BDV96DRAFT_599881</name>
</gene>
<dbReference type="PANTHER" id="PTHR24148">
    <property type="entry name" value="ANKYRIN REPEAT DOMAIN-CONTAINING PROTEIN 39 HOMOLOG-RELATED"/>
    <property type="match status" value="1"/>
</dbReference>
<dbReference type="Pfam" id="PF06985">
    <property type="entry name" value="HET"/>
    <property type="match status" value="1"/>
</dbReference>
<dbReference type="AlphaFoldDB" id="A0A6A5ZAU8"/>
<keyword evidence="3" id="KW-1185">Reference proteome</keyword>
<reference evidence="2" key="1">
    <citation type="journal article" date="2020" name="Stud. Mycol.">
        <title>101 Dothideomycetes genomes: a test case for predicting lifestyles and emergence of pathogens.</title>
        <authorList>
            <person name="Haridas S."/>
            <person name="Albert R."/>
            <person name="Binder M."/>
            <person name="Bloem J."/>
            <person name="Labutti K."/>
            <person name="Salamov A."/>
            <person name="Andreopoulos B."/>
            <person name="Baker S."/>
            <person name="Barry K."/>
            <person name="Bills G."/>
            <person name="Bluhm B."/>
            <person name="Cannon C."/>
            <person name="Castanera R."/>
            <person name="Culley D."/>
            <person name="Daum C."/>
            <person name="Ezra D."/>
            <person name="Gonzalez J."/>
            <person name="Henrissat B."/>
            <person name="Kuo A."/>
            <person name="Liang C."/>
            <person name="Lipzen A."/>
            <person name="Lutzoni F."/>
            <person name="Magnuson J."/>
            <person name="Mondo S."/>
            <person name="Nolan M."/>
            <person name="Ohm R."/>
            <person name="Pangilinan J."/>
            <person name="Park H.-J."/>
            <person name="Ramirez L."/>
            <person name="Alfaro M."/>
            <person name="Sun H."/>
            <person name="Tritt A."/>
            <person name="Yoshinaga Y."/>
            <person name="Zwiers L.-H."/>
            <person name="Turgeon B."/>
            <person name="Goodwin S."/>
            <person name="Spatafora J."/>
            <person name="Crous P."/>
            <person name="Grigoriev I."/>
        </authorList>
    </citation>
    <scope>NUCLEOTIDE SEQUENCE</scope>
    <source>
        <strain evidence="2">CBS 627.86</strain>
    </source>
</reference>
<dbReference type="InterPro" id="IPR010730">
    <property type="entry name" value="HET"/>
</dbReference>
<dbReference type="Proteomes" id="UP000799770">
    <property type="component" value="Unassembled WGS sequence"/>
</dbReference>
<dbReference type="PANTHER" id="PTHR24148:SF81">
    <property type="entry name" value="HETEROKARYON INCOMPATIBILITY DOMAIN-CONTAINING PROTEIN"/>
    <property type="match status" value="1"/>
</dbReference>
<protein>
    <submittedName>
        <fullName evidence="2">Heterokaryon incompatibility protein-domain-containing protein</fullName>
    </submittedName>
</protein>
<sequence length="958" mass="110413">MRWHRSSCNAPDVVLRDSNKLPYCRACEHTCPTTEALLSNKDSVGGALNLPPEEIFGEMNLWWPLCVPYKRRERGGDEGHAAEAEERHPKRARTLPAKMMRTGPSQTYGLSLGPHELRLACLPAASSPDEPLHLQLERFTDDNRPEYETVSYTWGGEDDDSTPSGPVYIGPYWDVLLQTKNCCSMLQFMRPWRGIRTIWVDALCINQQDPQEREIQVSKMRQIYEHCSRVVVYLGSDLIPLNKNFPTLKPLDELSKIDSGSFKFPLGHPYQTARFTLKDLLKRRYFTRVWVIQELLRAERVLFRVGNINLHTDRAVMERMSLSQQNYWSEAPWVEHLALKEFPSDSVRDIFSLARLTVNSHASDPRDKLYGVVSLLQDEVQRQQFPPDYSISCQHFFIGFFAYWILGVGRNQVQVLRKAGLGARLADTSPCLPSWVPDCGSQEAWREVLTFPSSYTTISPPVYTIHEAICALHLARQTGGGTWSSTLTMFSYPVVDVQALHRRWLWDRDAYIEAETGALSITLTHLFALSAVPSYTTSIGDTEIFEVRSQQHIEDLQLSQSKLYLAAQTHLPRALQGDEHVFLLDLKSEENLVLGEHCLYLLLRQDRSLEPRYSGKPYYRLIASCSDLFADHFENINRPESTEGSTTKIIDQIEYLSISEILISVADHIGYIHTGIKDLQRIDEEFLDNDYRVPNTHLRQIIAKHMKDMFFMVRWQQLFPGTRTFEDMLNVFLTLYQPYYMTKQQCERTLIVDAYLSCLDTKYEPRIEHGYLELRFTADDWKQHMHNIYILPVLGPSHLPYRQVHERDPKRTADRWCLPGESLQFALLDSFYKFDWEWKYVSEPTSYQLAWQSTLHDSLYQVRKDNIDVTMCASFATGHGGIRVRAPIAQIMNFLERETDAARTSMAKMVAAYDPPLTFEALKKIVNNGPTEEQQFMGVPTLYGGVVMDGSTYRVNII</sequence>
<evidence type="ECO:0000259" key="1">
    <source>
        <dbReference type="Pfam" id="PF06985"/>
    </source>
</evidence>
<name>A0A6A5ZAU8_9PLEO</name>
<accession>A0A6A5ZAU8</accession>
<dbReference type="OrthoDB" id="2157530at2759"/>